<proteinExistence type="inferred from homology"/>
<dbReference type="CDD" id="cd00808">
    <property type="entry name" value="GluRS_core"/>
    <property type="match status" value="1"/>
</dbReference>
<dbReference type="InterPro" id="IPR020752">
    <property type="entry name" value="Glu-tRNA-synth_I_codon-bd_sub1"/>
</dbReference>
<feature type="non-terminal residue" evidence="13">
    <location>
        <position position="464"/>
    </location>
</feature>
<dbReference type="GO" id="GO:0004818">
    <property type="term" value="F:glutamate-tRNA ligase activity"/>
    <property type="evidence" value="ECO:0007669"/>
    <property type="project" value="UniProtKB-EC"/>
</dbReference>
<evidence type="ECO:0000256" key="10">
    <source>
        <dbReference type="RuleBase" id="RU363037"/>
    </source>
</evidence>
<dbReference type="InterPro" id="IPR045462">
    <property type="entry name" value="aa-tRNA-synth_I_cd-bd"/>
</dbReference>
<dbReference type="NCBIfam" id="TIGR00464">
    <property type="entry name" value="gltX_bact"/>
    <property type="match status" value="1"/>
</dbReference>
<dbReference type="Proteomes" id="UP000229362">
    <property type="component" value="Unassembled WGS sequence"/>
</dbReference>
<dbReference type="Gene3D" id="3.40.50.620">
    <property type="entry name" value="HUPs"/>
    <property type="match status" value="1"/>
</dbReference>
<dbReference type="InterPro" id="IPR020058">
    <property type="entry name" value="Glu/Gln-tRNA-synth_Ib_cat-dom"/>
</dbReference>
<evidence type="ECO:0000256" key="5">
    <source>
        <dbReference type="ARBA" id="ARBA00022741"/>
    </source>
</evidence>
<organism evidence="13 14">
    <name type="scientific">Candidatus Magasanikbacteria bacterium CG10_big_fil_rev_8_21_14_0_10_43_6</name>
    <dbReference type="NCBI Taxonomy" id="1974650"/>
    <lineage>
        <taxon>Bacteria</taxon>
        <taxon>Candidatus Magasanikiibacteriota</taxon>
    </lineage>
</organism>
<dbReference type="InterPro" id="IPR049940">
    <property type="entry name" value="GluQ/Sye"/>
</dbReference>
<dbReference type="InterPro" id="IPR014729">
    <property type="entry name" value="Rossmann-like_a/b/a_fold"/>
</dbReference>
<dbReference type="EMBL" id="PFBZ01000036">
    <property type="protein sequence ID" value="PIT86850.1"/>
    <property type="molecule type" value="Genomic_DNA"/>
</dbReference>
<dbReference type="InterPro" id="IPR008925">
    <property type="entry name" value="aa_tRNA-synth_I_cd-bd_sf"/>
</dbReference>
<evidence type="ECO:0000259" key="11">
    <source>
        <dbReference type="Pfam" id="PF00749"/>
    </source>
</evidence>
<comment type="similarity">
    <text evidence="1">Belongs to the class-I aminoacyl-tRNA synthetase family. Glutamate--tRNA ligase type 1 subfamily.</text>
</comment>
<dbReference type="EC" id="6.1.1.17" evidence="2"/>
<evidence type="ECO:0000256" key="4">
    <source>
        <dbReference type="ARBA" id="ARBA00022598"/>
    </source>
</evidence>
<dbReference type="PANTHER" id="PTHR43311:SF2">
    <property type="entry name" value="GLUTAMATE--TRNA LIGASE, MITOCHONDRIAL-RELATED"/>
    <property type="match status" value="1"/>
</dbReference>
<dbReference type="InterPro" id="IPR004527">
    <property type="entry name" value="Glu-tRNA-ligase_bac/mito"/>
</dbReference>
<evidence type="ECO:0000256" key="7">
    <source>
        <dbReference type="ARBA" id="ARBA00022917"/>
    </source>
</evidence>
<reference evidence="14" key="1">
    <citation type="submission" date="2017-09" db="EMBL/GenBank/DDBJ databases">
        <title>Depth-based differentiation of microbial function through sediment-hosted aquifers and enrichment of novel symbionts in the deep terrestrial subsurface.</title>
        <authorList>
            <person name="Probst A.J."/>
            <person name="Ladd B."/>
            <person name="Jarett J.K."/>
            <person name="Geller-Mcgrath D.E."/>
            <person name="Sieber C.M.K."/>
            <person name="Emerson J.B."/>
            <person name="Anantharaman K."/>
            <person name="Thomas B.C."/>
            <person name="Malmstrom R."/>
            <person name="Stieglmeier M."/>
            <person name="Klingl A."/>
            <person name="Woyke T."/>
            <person name="Ryan C.M."/>
            <person name="Banfield J.F."/>
        </authorList>
    </citation>
    <scope>NUCLEOTIDE SEQUENCE [LARGE SCALE GENOMIC DNA]</scope>
</reference>
<dbReference type="InterPro" id="IPR020751">
    <property type="entry name" value="aa-tRNA-synth_I_codon-bd_sub2"/>
</dbReference>
<evidence type="ECO:0000259" key="12">
    <source>
        <dbReference type="Pfam" id="PF19269"/>
    </source>
</evidence>
<evidence type="ECO:0000313" key="13">
    <source>
        <dbReference type="EMBL" id="PIT86850.1"/>
    </source>
</evidence>
<protein>
    <recommendedName>
        <fullName evidence="2">glutamate--tRNA ligase</fullName>
        <ecNumber evidence="2">6.1.1.17</ecNumber>
    </recommendedName>
    <alternativeName>
        <fullName evidence="9">Glutamyl-tRNA synthetase</fullName>
    </alternativeName>
</protein>
<evidence type="ECO:0000256" key="2">
    <source>
        <dbReference type="ARBA" id="ARBA00012835"/>
    </source>
</evidence>
<dbReference type="PANTHER" id="PTHR43311">
    <property type="entry name" value="GLUTAMATE--TRNA LIGASE"/>
    <property type="match status" value="1"/>
</dbReference>
<dbReference type="Gene3D" id="1.10.10.350">
    <property type="match status" value="1"/>
</dbReference>
<dbReference type="SUPFAM" id="SSF52374">
    <property type="entry name" value="Nucleotidylyl transferase"/>
    <property type="match status" value="1"/>
</dbReference>
<dbReference type="GO" id="GO:0008270">
    <property type="term" value="F:zinc ion binding"/>
    <property type="evidence" value="ECO:0007669"/>
    <property type="project" value="InterPro"/>
</dbReference>
<dbReference type="InterPro" id="IPR000924">
    <property type="entry name" value="Glu/Gln-tRNA-synth"/>
</dbReference>
<dbReference type="GO" id="GO:0005524">
    <property type="term" value="F:ATP binding"/>
    <property type="evidence" value="ECO:0007669"/>
    <property type="project" value="UniProtKB-KW"/>
</dbReference>
<dbReference type="HAMAP" id="MF_00022">
    <property type="entry name" value="Glu_tRNA_synth_type1"/>
    <property type="match status" value="1"/>
</dbReference>
<keyword evidence="8 10" id="KW-0030">Aminoacyl-tRNA synthetase</keyword>
<dbReference type="InterPro" id="IPR033910">
    <property type="entry name" value="GluRS_core"/>
</dbReference>
<keyword evidence="4 10" id="KW-0436">Ligase</keyword>
<comment type="caution">
    <text evidence="13">The sequence shown here is derived from an EMBL/GenBank/DDBJ whole genome shotgun (WGS) entry which is preliminary data.</text>
</comment>
<evidence type="ECO:0000256" key="8">
    <source>
        <dbReference type="ARBA" id="ARBA00023146"/>
    </source>
</evidence>
<keyword evidence="7 10" id="KW-0648">Protein biosynthesis</keyword>
<evidence type="ECO:0000256" key="1">
    <source>
        <dbReference type="ARBA" id="ARBA00007894"/>
    </source>
</evidence>
<name>A0A2M6W2B0_9BACT</name>
<keyword evidence="6 10" id="KW-0067">ATP-binding</keyword>
<dbReference type="GO" id="GO:0000049">
    <property type="term" value="F:tRNA binding"/>
    <property type="evidence" value="ECO:0007669"/>
    <property type="project" value="InterPro"/>
</dbReference>
<feature type="domain" description="Aminoacyl-tRNA synthetase class I anticodon-binding" evidence="12">
    <location>
        <begin position="344"/>
        <end position="464"/>
    </location>
</feature>
<dbReference type="PRINTS" id="PR00987">
    <property type="entry name" value="TRNASYNTHGLU"/>
</dbReference>
<evidence type="ECO:0000256" key="3">
    <source>
        <dbReference type="ARBA" id="ARBA00022490"/>
    </source>
</evidence>
<dbReference type="GO" id="GO:0006424">
    <property type="term" value="P:glutamyl-tRNA aminoacylation"/>
    <property type="evidence" value="ECO:0007669"/>
    <property type="project" value="InterPro"/>
</dbReference>
<dbReference type="Pfam" id="PF19269">
    <property type="entry name" value="Anticodon_2"/>
    <property type="match status" value="1"/>
</dbReference>
<feature type="domain" description="Glutamyl/glutaminyl-tRNA synthetase class Ib catalytic" evidence="11">
    <location>
        <begin position="4"/>
        <end position="331"/>
    </location>
</feature>
<dbReference type="SUPFAM" id="SSF48163">
    <property type="entry name" value="An anticodon-binding domain of class I aminoacyl-tRNA synthetases"/>
    <property type="match status" value="1"/>
</dbReference>
<evidence type="ECO:0000256" key="9">
    <source>
        <dbReference type="ARBA" id="ARBA00030865"/>
    </source>
</evidence>
<dbReference type="AlphaFoldDB" id="A0A2M6W2B0"/>
<keyword evidence="3" id="KW-0963">Cytoplasm</keyword>
<accession>A0A2M6W2B0</accession>
<dbReference type="FunFam" id="3.40.50.620:FF:000045">
    <property type="entry name" value="Glutamate--tRNA ligase, mitochondrial"/>
    <property type="match status" value="1"/>
</dbReference>
<evidence type="ECO:0000256" key="6">
    <source>
        <dbReference type="ARBA" id="ARBA00022840"/>
    </source>
</evidence>
<sequence length="464" mass="53441">MKHIKTRFPPSPTGMLHIGSLRTALFNYLFAKKQGGTFLLRIEDTDQERFVEGGIQNIIRTLDWAGMTPDEGPFLDDAGTLHEKGNAGPYIQSNRLDIYKEYVQKLLDAGHAYYAFDTGEELTAMRERQQLNKQPTRYERGTMQNQFSLSEEETQKRVAAGKYVVRLKVEREGETTFHDLIRGDITFKNSEIDDQILMKSDGFPTYHLAVVVDDHLMGITHISRGEEWLSSTPKHVLLYQMFGWDVPVFAHQPLLVNEQKQKLSKRHGDVSVEDFVEKGYLKEALINFVAFLGWNPGDEREIFTLAELEKEFDMSKMSKSAAVFNREKLDWYNKQYMMNMDLDELATRALPFFRHAGIIRKEEIDDPEELAQFKAAIDLERSRAHTLSELALSLGFIYSDELAYEPSLLIWKKDTQAGSKELLENTAAFLETVDDWSLASLEEKMKAWIEEHGYGVGNVLWPMR</sequence>
<dbReference type="Pfam" id="PF00749">
    <property type="entry name" value="tRNA-synt_1c"/>
    <property type="match status" value="1"/>
</dbReference>
<evidence type="ECO:0000313" key="14">
    <source>
        <dbReference type="Proteomes" id="UP000229362"/>
    </source>
</evidence>
<gene>
    <name evidence="13" type="ORF">COU33_00895</name>
</gene>
<keyword evidence="5 10" id="KW-0547">Nucleotide-binding</keyword>
<dbReference type="Gene3D" id="1.10.8.70">
    <property type="entry name" value="Glutamate-tRNA synthetase, class I, anticodon-binding domain 1"/>
    <property type="match status" value="1"/>
</dbReference>